<dbReference type="AlphaFoldDB" id="A0A1Y1CGV2"/>
<dbReference type="Gene3D" id="2.130.10.10">
    <property type="entry name" value="YVTN repeat-like/Quinoprotein amine dehydrogenase"/>
    <property type="match status" value="1"/>
</dbReference>
<reference evidence="1 2" key="1">
    <citation type="journal article" date="2018" name="Mar. Genomics">
        <title>Complete genome sequence of Marinifilaceae bacterium strain SPP2, isolated from the Antarctic marine sediment.</title>
        <authorList>
            <person name="Watanabe M."/>
            <person name="Kojima H."/>
            <person name="Fukui M."/>
        </authorList>
    </citation>
    <scope>NUCLEOTIDE SEQUENCE [LARGE SCALE GENOMIC DNA]</scope>
    <source>
        <strain evidence="1 2">SPP2</strain>
    </source>
</reference>
<dbReference type="EMBL" id="AP018042">
    <property type="protein sequence ID" value="BAX79599.1"/>
    <property type="molecule type" value="Genomic_DNA"/>
</dbReference>
<dbReference type="InterPro" id="IPR015943">
    <property type="entry name" value="WD40/YVTN_repeat-like_dom_sf"/>
</dbReference>
<sequence>MTLDMKKTLLLLLLGFINLFSISAQDKWINLDYATTNTGDNGLIGSWVQVIFEDSKNNLWIGTESGISIKKGGEWSSLTEKDGLVVNEVGDIEEDRNGLIWLATNESILKYDGVDFISWIFSL</sequence>
<accession>A0A1Y1CGV2</accession>
<dbReference type="KEGG" id="mbas:ALGA_1213"/>
<evidence type="ECO:0000313" key="1">
    <source>
        <dbReference type="EMBL" id="BAX79599.1"/>
    </source>
</evidence>
<name>A0A1Y1CGV2_9BACT</name>
<dbReference type="OrthoDB" id="799853at2"/>
<dbReference type="Pfam" id="PF07494">
    <property type="entry name" value="Reg_prop"/>
    <property type="match status" value="2"/>
</dbReference>
<protein>
    <recommendedName>
        <fullName evidence="3">Two component regulator propeller</fullName>
    </recommendedName>
</protein>
<keyword evidence="2" id="KW-1185">Reference proteome</keyword>
<dbReference type="InterPro" id="IPR011110">
    <property type="entry name" value="Reg_prop"/>
</dbReference>
<evidence type="ECO:0000313" key="2">
    <source>
        <dbReference type="Proteomes" id="UP000218267"/>
    </source>
</evidence>
<organism evidence="1 2">
    <name type="scientific">Labilibaculum antarcticum</name>
    <dbReference type="NCBI Taxonomy" id="1717717"/>
    <lineage>
        <taxon>Bacteria</taxon>
        <taxon>Pseudomonadati</taxon>
        <taxon>Bacteroidota</taxon>
        <taxon>Bacteroidia</taxon>
        <taxon>Marinilabiliales</taxon>
        <taxon>Marinifilaceae</taxon>
        <taxon>Labilibaculum</taxon>
    </lineage>
</organism>
<reference evidence="2" key="2">
    <citation type="journal article" date="2020" name="Antonie Van Leeuwenhoek">
        <title>Labilibaculum antarcticum sp. nov., a novel facultative anaerobic, psychrotorelant bacterium isolated from marine sediment of Antarctica.</title>
        <authorList>
            <person name="Watanabe M."/>
            <person name="Kojima H."/>
            <person name="Fukui M."/>
        </authorList>
    </citation>
    <scope>NUCLEOTIDE SEQUENCE [LARGE SCALE GENOMIC DNA]</scope>
    <source>
        <strain evidence="2">SPP2</strain>
    </source>
</reference>
<gene>
    <name evidence="1" type="ORF">ALGA_1213</name>
</gene>
<proteinExistence type="predicted"/>
<dbReference type="Proteomes" id="UP000218267">
    <property type="component" value="Chromosome"/>
</dbReference>
<evidence type="ECO:0008006" key="3">
    <source>
        <dbReference type="Google" id="ProtNLM"/>
    </source>
</evidence>